<proteinExistence type="predicted"/>
<gene>
    <name evidence="2" type="ORF">K443DRAFT_680270</name>
</gene>
<keyword evidence="3" id="KW-1185">Reference proteome</keyword>
<name>A0A0C9XNC9_9AGAR</name>
<dbReference type="Proteomes" id="UP000054477">
    <property type="component" value="Unassembled WGS sequence"/>
</dbReference>
<sequence>MAIHCDRGGYVTQYGDGALSVMGQKVELPLEKESSYREVVFIWPSSVARYEDPSPTPVPLPGNTTDRTTNGKPHPSKPRSP</sequence>
<reference evidence="2 3" key="1">
    <citation type="submission" date="2014-04" db="EMBL/GenBank/DDBJ databases">
        <authorList>
            <consortium name="DOE Joint Genome Institute"/>
            <person name="Kuo A."/>
            <person name="Kohler A."/>
            <person name="Nagy L.G."/>
            <person name="Floudas D."/>
            <person name="Copeland A."/>
            <person name="Barry K.W."/>
            <person name="Cichocki N."/>
            <person name="Veneault-Fourrey C."/>
            <person name="LaButti K."/>
            <person name="Lindquist E.A."/>
            <person name="Lipzen A."/>
            <person name="Lundell T."/>
            <person name="Morin E."/>
            <person name="Murat C."/>
            <person name="Sun H."/>
            <person name="Tunlid A."/>
            <person name="Henrissat B."/>
            <person name="Grigoriev I.V."/>
            <person name="Hibbett D.S."/>
            <person name="Martin F."/>
            <person name="Nordberg H.P."/>
            <person name="Cantor M.N."/>
            <person name="Hua S.X."/>
        </authorList>
    </citation>
    <scope>NUCLEOTIDE SEQUENCE [LARGE SCALE GENOMIC DNA]</scope>
    <source>
        <strain evidence="2 3">LaAM-08-1</strain>
    </source>
</reference>
<accession>A0A0C9XNC9</accession>
<feature type="compositionally biased region" description="Polar residues" evidence="1">
    <location>
        <begin position="62"/>
        <end position="71"/>
    </location>
</feature>
<evidence type="ECO:0000313" key="2">
    <source>
        <dbReference type="EMBL" id="KIJ99031.1"/>
    </source>
</evidence>
<evidence type="ECO:0000256" key="1">
    <source>
        <dbReference type="SAM" id="MobiDB-lite"/>
    </source>
</evidence>
<dbReference type="EMBL" id="KN838655">
    <property type="protein sequence ID" value="KIJ99031.1"/>
    <property type="molecule type" value="Genomic_DNA"/>
</dbReference>
<organism evidence="2 3">
    <name type="scientific">Laccaria amethystina LaAM-08-1</name>
    <dbReference type="NCBI Taxonomy" id="1095629"/>
    <lineage>
        <taxon>Eukaryota</taxon>
        <taxon>Fungi</taxon>
        <taxon>Dikarya</taxon>
        <taxon>Basidiomycota</taxon>
        <taxon>Agaricomycotina</taxon>
        <taxon>Agaricomycetes</taxon>
        <taxon>Agaricomycetidae</taxon>
        <taxon>Agaricales</taxon>
        <taxon>Agaricineae</taxon>
        <taxon>Hydnangiaceae</taxon>
        <taxon>Laccaria</taxon>
    </lineage>
</organism>
<reference evidence="3" key="2">
    <citation type="submission" date="2015-01" db="EMBL/GenBank/DDBJ databases">
        <title>Evolutionary Origins and Diversification of the Mycorrhizal Mutualists.</title>
        <authorList>
            <consortium name="DOE Joint Genome Institute"/>
            <consortium name="Mycorrhizal Genomics Consortium"/>
            <person name="Kohler A."/>
            <person name="Kuo A."/>
            <person name="Nagy L.G."/>
            <person name="Floudas D."/>
            <person name="Copeland A."/>
            <person name="Barry K.W."/>
            <person name="Cichocki N."/>
            <person name="Veneault-Fourrey C."/>
            <person name="LaButti K."/>
            <person name="Lindquist E.A."/>
            <person name="Lipzen A."/>
            <person name="Lundell T."/>
            <person name="Morin E."/>
            <person name="Murat C."/>
            <person name="Riley R."/>
            <person name="Ohm R."/>
            <person name="Sun H."/>
            <person name="Tunlid A."/>
            <person name="Henrissat B."/>
            <person name="Grigoriev I.V."/>
            <person name="Hibbett D.S."/>
            <person name="Martin F."/>
        </authorList>
    </citation>
    <scope>NUCLEOTIDE SEQUENCE [LARGE SCALE GENOMIC DNA]</scope>
    <source>
        <strain evidence="3">LaAM-08-1</strain>
    </source>
</reference>
<protein>
    <submittedName>
        <fullName evidence="2">Uncharacterized protein</fullName>
    </submittedName>
</protein>
<dbReference type="AlphaFoldDB" id="A0A0C9XNC9"/>
<feature type="region of interest" description="Disordered" evidence="1">
    <location>
        <begin position="49"/>
        <end position="81"/>
    </location>
</feature>
<evidence type="ECO:0000313" key="3">
    <source>
        <dbReference type="Proteomes" id="UP000054477"/>
    </source>
</evidence>
<dbReference type="HOGENOM" id="CLU_2574209_0_0_1"/>